<feature type="non-terminal residue" evidence="1">
    <location>
        <position position="1"/>
    </location>
</feature>
<name>A0A0B7BDV0_9EUPU</name>
<proteinExistence type="predicted"/>
<feature type="non-terminal residue" evidence="1">
    <location>
        <position position="75"/>
    </location>
</feature>
<accession>A0A0B7BDV0</accession>
<organism evidence="1">
    <name type="scientific">Arion vulgaris</name>
    <dbReference type="NCBI Taxonomy" id="1028688"/>
    <lineage>
        <taxon>Eukaryota</taxon>
        <taxon>Metazoa</taxon>
        <taxon>Spiralia</taxon>
        <taxon>Lophotrochozoa</taxon>
        <taxon>Mollusca</taxon>
        <taxon>Gastropoda</taxon>
        <taxon>Heterobranchia</taxon>
        <taxon>Euthyneura</taxon>
        <taxon>Panpulmonata</taxon>
        <taxon>Eupulmonata</taxon>
        <taxon>Stylommatophora</taxon>
        <taxon>Helicina</taxon>
        <taxon>Arionoidea</taxon>
        <taxon>Arionidae</taxon>
        <taxon>Arion</taxon>
    </lineage>
</organism>
<reference evidence="1" key="1">
    <citation type="submission" date="2014-12" db="EMBL/GenBank/DDBJ databases">
        <title>Insight into the proteome of Arion vulgaris.</title>
        <authorList>
            <person name="Aradska J."/>
            <person name="Bulat T."/>
            <person name="Smidak R."/>
            <person name="Sarate P."/>
            <person name="Gangsoo J."/>
            <person name="Sialana F."/>
            <person name="Bilban M."/>
            <person name="Lubec G."/>
        </authorList>
    </citation>
    <scope>NUCLEOTIDE SEQUENCE</scope>
    <source>
        <tissue evidence="1">Skin</tissue>
    </source>
</reference>
<gene>
    <name evidence="1" type="primary">ORF180780</name>
</gene>
<dbReference type="AlphaFoldDB" id="A0A0B7BDV0"/>
<protein>
    <submittedName>
        <fullName evidence="1">Uncharacterized protein</fullName>
    </submittedName>
</protein>
<sequence>IASDNDNSLRCVLLHLSSACRGDYKVQSSNTTPTTGGAYMIEVKNVGVVYFVFLHGSLSLHLNSSTIFSYASSSC</sequence>
<evidence type="ECO:0000313" key="1">
    <source>
        <dbReference type="EMBL" id="CEK91057.1"/>
    </source>
</evidence>
<dbReference type="EMBL" id="HACG01044192">
    <property type="protein sequence ID" value="CEK91057.1"/>
    <property type="molecule type" value="Transcribed_RNA"/>
</dbReference>